<keyword evidence="3" id="KW-1185">Reference proteome</keyword>
<protein>
    <submittedName>
        <fullName evidence="2">Uncharacterized protein</fullName>
    </submittedName>
</protein>
<dbReference type="AlphaFoldDB" id="A0A4Y2B4S2"/>
<reference evidence="2 3" key="1">
    <citation type="journal article" date="2019" name="Sci. Rep.">
        <title>Orb-weaving spider Araneus ventricosus genome elucidates the spidroin gene catalogue.</title>
        <authorList>
            <person name="Kono N."/>
            <person name="Nakamura H."/>
            <person name="Ohtoshi R."/>
            <person name="Moran D.A.P."/>
            <person name="Shinohara A."/>
            <person name="Yoshida Y."/>
            <person name="Fujiwara M."/>
            <person name="Mori M."/>
            <person name="Tomita M."/>
            <person name="Arakawa K."/>
        </authorList>
    </citation>
    <scope>NUCLEOTIDE SEQUENCE [LARGE SCALE GENOMIC DNA]</scope>
</reference>
<gene>
    <name evidence="2" type="ORF">AVEN_89111_1</name>
</gene>
<name>A0A4Y2B4S2_ARAVE</name>
<dbReference type="EMBL" id="BGPR01000046">
    <property type="protein sequence ID" value="GBL86064.1"/>
    <property type="molecule type" value="Genomic_DNA"/>
</dbReference>
<evidence type="ECO:0000313" key="2">
    <source>
        <dbReference type="EMBL" id="GBL86064.1"/>
    </source>
</evidence>
<organism evidence="2 3">
    <name type="scientific">Araneus ventricosus</name>
    <name type="common">Orbweaver spider</name>
    <name type="synonym">Epeira ventricosa</name>
    <dbReference type="NCBI Taxonomy" id="182803"/>
    <lineage>
        <taxon>Eukaryota</taxon>
        <taxon>Metazoa</taxon>
        <taxon>Ecdysozoa</taxon>
        <taxon>Arthropoda</taxon>
        <taxon>Chelicerata</taxon>
        <taxon>Arachnida</taxon>
        <taxon>Araneae</taxon>
        <taxon>Araneomorphae</taxon>
        <taxon>Entelegynae</taxon>
        <taxon>Araneoidea</taxon>
        <taxon>Araneidae</taxon>
        <taxon>Araneus</taxon>
    </lineage>
</organism>
<sequence length="104" mass="11987">MTVAAIAQVPRLSPSSHQRSRPDLSRRRYVLSPERGKSIPTIIAAPGETKTRLLIRWLLIYELVVTSRGTVRFERPDNINLNPYFSGLSRIIRVLFMKKVQRDN</sequence>
<dbReference type="Proteomes" id="UP000499080">
    <property type="component" value="Unassembled WGS sequence"/>
</dbReference>
<evidence type="ECO:0000313" key="3">
    <source>
        <dbReference type="Proteomes" id="UP000499080"/>
    </source>
</evidence>
<comment type="caution">
    <text evidence="2">The sequence shown here is derived from an EMBL/GenBank/DDBJ whole genome shotgun (WGS) entry which is preliminary data.</text>
</comment>
<feature type="region of interest" description="Disordered" evidence="1">
    <location>
        <begin position="1"/>
        <end position="27"/>
    </location>
</feature>
<accession>A0A4Y2B4S2</accession>
<evidence type="ECO:0000256" key="1">
    <source>
        <dbReference type="SAM" id="MobiDB-lite"/>
    </source>
</evidence>
<proteinExistence type="predicted"/>